<feature type="transmembrane region" description="Helical" evidence="6">
    <location>
        <begin position="6"/>
        <end position="27"/>
    </location>
</feature>
<protein>
    <recommendedName>
        <fullName evidence="2">histidine kinase</fullName>
        <ecNumber evidence="2">2.7.13.3</ecNumber>
    </recommendedName>
</protein>
<organism evidence="8 9">
    <name type="scientific">Anabaena cylindrica (strain ATCC 27899 / PCC 7122)</name>
    <dbReference type="NCBI Taxonomy" id="272123"/>
    <lineage>
        <taxon>Bacteria</taxon>
        <taxon>Bacillati</taxon>
        <taxon>Cyanobacteriota</taxon>
        <taxon>Cyanophyceae</taxon>
        <taxon>Nostocales</taxon>
        <taxon>Nostocaceae</taxon>
        <taxon>Anabaena</taxon>
    </lineage>
</organism>
<dbReference type="Pfam" id="PF00512">
    <property type="entry name" value="HisKA"/>
    <property type="match status" value="1"/>
</dbReference>
<accession>K9ZDV4</accession>
<keyword evidence="6" id="KW-0472">Membrane</keyword>
<dbReference type="GO" id="GO:0000155">
    <property type="term" value="F:phosphorelay sensor kinase activity"/>
    <property type="evidence" value="ECO:0007669"/>
    <property type="project" value="InterPro"/>
</dbReference>
<keyword evidence="5" id="KW-0902">Two-component regulatory system</keyword>
<dbReference type="PANTHER" id="PTHR43711">
    <property type="entry name" value="TWO-COMPONENT HISTIDINE KINASE"/>
    <property type="match status" value="1"/>
</dbReference>
<keyword evidence="6" id="KW-0812">Transmembrane</keyword>
<dbReference type="AlphaFoldDB" id="K9ZDV4"/>
<sequence length="301" mass="33598">MNLDNWLYLGIGTGIGLLGGWLSARLLTPTSPEAQIQDIPLLLQEQVKQSQLAYQMAQEMGQFKAGFLARITHELRSPLNGLIGLHQLILNDLCENPAEEREFVEQAYERSLKLLKMIDEILSVSRTEHGTNKLSLQPIQLTQVLHEVHKLTYMLAANRNYPFTVSLPKAEIYVLADIHWFRQVLVNLVDTTISQMEEGSICIATSIVSTNNAVYIWLDVPTHAVISSEPVDLIASEQITNQENTDLSPGMKLLLNQKLLAVMGGKLEILPSPTTDATRLQISMPLAIPEVEFLQPQVNPD</sequence>
<comment type="catalytic activity">
    <reaction evidence="1">
        <text>ATP + protein L-histidine = ADP + protein N-phospho-L-histidine.</text>
        <dbReference type="EC" id="2.7.13.3"/>
    </reaction>
</comment>
<gene>
    <name evidence="8" type="ordered locus">Anacy_1413</name>
</gene>
<dbReference type="RefSeq" id="WP_015213575.1">
    <property type="nucleotide sequence ID" value="NC_019771.1"/>
</dbReference>
<dbReference type="EC" id="2.7.13.3" evidence="2"/>
<dbReference type="HOGENOM" id="CLU_068871_0_0_3"/>
<dbReference type="InterPro" id="IPR036890">
    <property type="entry name" value="HATPase_C_sf"/>
</dbReference>
<evidence type="ECO:0000256" key="5">
    <source>
        <dbReference type="ARBA" id="ARBA00023012"/>
    </source>
</evidence>
<dbReference type="Gene3D" id="1.10.287.130">
    <property type="match status" value="1"/>
</dbReference>
<reference evidence="9" key="1">
    <citation type="journal article" date="2013" name="Proc. Natl. Acad. Sci. U.S.A.">
        <title>Improving the coverage of the cyanobacterial phylum using diversity-driven genome sequencing.</title>
        <authorList>
            <person name="Shih P.M."/>
            <person name="Wu D."/>
            <person name="Latifi A."/>
            <person name="Axen S.D."/>
            <person name="Fewer D.P."/>
            <person name="Talla E."/>
            <person name="Calteau A."/>
            <person name="Cai F."/>
            <person name="Tandeau de Marsac N."/>
            <person name="Rippka R."/>
            <person name="Herdman M."/>
            <person name="Sivonen K."/>
            <person name="Coursin T."/>
            <person name="Laurent T."/>
            <person name="Goodwin L."/>
            <person name="Nolan M."/>
            <person name="Davenport K.W."/>
            <person name="Han C.S."/>
            <person name="Rubin E.M."/>
            <person name="Eisen J.A."/>
            <person name="Woyke T."/>
            <person name="Gugger M."/>
            <person name="Kerfeld C.A."/>
        </authorList>
    </citation>
    <scope>NUCLEOTIDE SEQUENCE [LARGE SCALE GENOMIC DNA]</scope>
    <source>
        <strain evidence="9">ATCC 27899 / PCC 7122</strain>
    </source>
</reference>
<dbReference type="SUPFAM" id="SSF55874">
    <property type="entry name" value="ATPase domain of HSP90 chaperone/DNA topoisomerase II/histidine kinase"/>
    <property type="match status" value="1"/>
</dbReference>
<dbReference type="InterPro" id="IPR005467">
    <property type="entry name" value="His_kinase_dom"/>
</dbReference>
<evidence type="ECO:0000256" key="3">
    <source>
        <dbReference type="ARBA" id="ARBA00022679"/>
    </source>
</evidence>
<dbReference type="Proteomes" id="UP000010474">
    <property type="component" value="Chromosome"/>
</dbReference>
<evidence type="ECO:0000259" key="7">
    <source>
        <dbReference type="PROSITE" id="PS50109"/>
    </source>
</evidence>
<evidence type="ECO:0000313" key="8">
    <source>
        <dbReference type="EMBL" id="AFZ56924.1"/>
    </source>
</evidence>
<evidence type="ECO:0000313" key="9">
    <source>
        <dbReference type="Proteomes" id="UP000010474"/>
    </source>
</evidence>
<name>K9ZDV4_ANACC</name>
<dbReference type="eggNOG" id="COG2205">
    <property type="taxonomic scope" value="Bacteria"/>
</dbReference>
<dbReference type="KEGG" id="acy:Anacy_1413"/>
<dbReference type="PROSITE" id="PS50109">
    <property type="entry name" value="HIS_KIN"/>
    <property type="match status" value="1"/>
</dbReference>
<dbReference type="CDD" id="cd00082">
    <property type="entry name" value="HisKA"/>
    <property type="match status" value="1"/>
</dbReference>
<evidence type="ECO:0000256" key="4">
    <source>
        <dbReference type="ARBA" id="ARBA00022777"/>
    </source>
</evidence>
<evidence type="ECO:0000256" key="2">
    <source>
        <dbReference type="ARBA" id="ARBA00012438"/>
    </source>
</evidence>
<proteinExistence type="predicted"/>
<keyword evidence="6" id="KW-1133">Transmembrane helix</keyword>
<keyword evidence="3" id="KW-0808">Transferase</keyword>
<dbReference type="PANTHER" id="PTHR43711:SF26">
    <property type="entry name" value="SENSOR HISTIDINE KINASE RCSC"/>
    <property type="match status" value="1"/>
</dbReference>
<dbReference type="SMART" id="SM00388">
    <property type="entry name" value="HisKA"/>
    <property type="match status" value="1"/>
</dbReference>
<feature type="domain" description="Histidine kinase" evidence="7">
    <location>
        <begin position="70"/>
        <end position="288"/>
    </location>
</feature>
<dbReference type="STRING" id="272123.Anacy_1413"/>
<dbReference type="Gene3D" id="3.30.565.10">
    <property type="entry name" value="Histidine kinase-like ATPase, C-terminal domain"/>
    <property type="match status" value="1"/>
</dbReference>
<dbReference type="InterPro" id="IPR003661">
    <property type="entry name" value="HisK_dim/P_dom"/>
</dbReference>
<dbReference type="OrthoDB" id="505938at2"/>
<keyword evidence="9" id="KW-1185">Reference proteome</keyword>
<dbReference type="PATRIC" id="fig|272123.3.peg.1545"/>
<keyword evidence="4 8" id="KW-0418">Kinase</keyword>
<evidence type="ECO:0000256" key="6">
    <source>
        <dbReference type="SAM" id="Phobius"/>
    </source>
</evidence>
<dbReference type="InterPro" id="IPR050736">
    <property type="entry name" value="Sensor_HK_Regulatory"/>
</dbReference>
<evidence type="ECO:0000256" key="1">
    <source>
        <dbReference type="ARBA" id="ARBA00000085"/>
    </source>
</evidence>
<dbReference type="EMBL" id="CP003659">
    <property type="protein sequence ID" value="AFZ56924.1"/>
    <property type="molecule type" value="Genomic_DNA"/>
</dbReference>
<dbReference type="InterPro" id="IPR036097">
    <property type="entry name" value="HisK_dim/P_sf"/>
</dbReference>
<dbReference type="SUPFAM" id="SSF47384">
    <property type="entry name" value="Homodimeric domain of signal transducing histidine kinase"/>
    <property type="match status" value="1"/>
</dbReference>